<dbReference type="PANTHER" id="PTHR37984:SF5">
    <property type="entry name" value="PROTEIN NYNRIN-LIKE"/>
    <property type="match status" value="1"/>
</dbReference>
<evidence type="ECO:0000256" key="7">
    <source>
        <dbReference type="ARBA" id="ARBA00022908"/>
    </source>
</evidence>
<feature type="domain" description="CCHC-type" evidence="11">
    <location>
        <begin position="400"/>
        <end position="415"/>
    </location>
</feature>
<evidence type="ECO:0000259" key="12">
    <source>
        <dbReference type="PROSITE" id="PS50878"/>
    </source>
</evidence>
<evidence type="ECO:0000256" key="8">
    <source>
        <dbReference type="ARBA" id="ARBA00023268"/>
    </source>
</evidence>
<evidence type="ECO:0000313" key="14">
    <source>
        <dbReference type="Proteomes" id="UP001151760"/>
    </source>
</evidence>
<keyword evidence="9" id="KW-0479">Metal-binding</keyword>
<evidence type="ECO:0000313" key="13">
    <source>
        <dbReference type="EMBL" id="GJT85268.1"/>
    </source>
</evidence>
<dbReference type="InterPro" id="IPR001878">
    <property type="entry name" value="Znf_CCHC"/>
</dbReference>
<dbReference type="InterPro" id="IPR001969">
    <property type="entry name" value="Aspartic_peptidase_AS"/>
</dbReference>
<feature type="region of interest" description="Disordered" evidence="10">
    <location>
        <begin position="42"/>
        <end position="84"/>
    </location>
</feature>
<keyword evidence="9" id="KW-0863">Zinc-finger</keyword>
<feature type="compositionally biased region" description="Basic and acidic residues" evidence="10">
    <location>
        <begin position="68"/>
        <end position="84"/>
    </location>
</feature>
<evidence type="ECO:0000256" key="4">
    <source>
        <dbReference type="ARBA" id="ARBA00022759"/>
    </source>
</evidence>
<dbReference type="Pfam" id="PF08284">
    <property type="entry name" value="RVP_2"/>
    <property type="match status" value="1"/>
</dbReference>
<proteinExistence type="predicted"/>
<keyword evidence="7" id="KW-0229">DNA integration</keyword>
<dbReference type="Gene3D" id="3.30.70.270">
    <property type="match status" value="3"/>
</dbReference>
<dbReference type="InterPro" id="IPR043128">
    <property type="entry name" value="Rev_trsase/Diguanyl_cyclase"/>
</dbReference>
<sequence>MYSARLRISPEWPDLTSGEKFVWNEEREKSFEELKQHLVSSPILTLPSGSGSGDDEVTNENVPSPRGESFKSKKPDSSEELRRRQRERALKHLEIRRDLERDVGYGITDSWDEVVEAMQGTPVVTDMTEFSQRMTEFETRVRRDTDEAMIDQGVTVILAAHDANMNGVDSHNSGTGVVELTQWIEKMETMFRISNYSVENQIKFSTCTLLGNALTWWNSHVRTVGNDIAYAITWTKLKKKMTDKYCPRTEIKKLKVELWELKVKGTDVIGYNQHFQELALLCGRMFPEESNKIEKYVGGLPDMIYKSVVASKPKIMQEATEIEIEVMDKRIRTFADHQTESKRKFKDTSRNTQNQQQHQNKRQNTGKDYAAWTVKKKQYGGSKPLCSKCNYHHDGPCAPKCHKCSKVDHFARDCRTQAYFKRECPKLKNKNNHGNQVGGGNTPAKVYAVGHAGTNPDSNDVTGTFLLNNRNAYILFDTGADRSFVSTAFSSQIDITQTALDHYYDVELADRRIIGLNTILRGCTLNLLNHPFNINLMPIELGSFDAIIGMDWLGQEARLHIILYTKTQEYMLKGCPVFLANVNTKETEDKSKKKRLEDVPIVRDFPDVFPEDLSSLPPTRRVKFQINLIPGDAPVARVPYRLAPSEMKELSKQLKELSDKGFIRPSSLPWGAPVLFFKKKDGSFRMCIDYRELNKLTVKNRYPLLRIDDLFDQLQGSSVYLKINLRSGYHQLRVREEDIPKTAFITRYGYYEFQVMPFGLTNAPAVFMDIMNRVCKLYLDKFVIVFIDDILIYSKNKQEHEEHIKLILEFLKKEELYAKFSKCEFWIPKVQFLDHVIDSQSIHMNPTKIESIKDWASPKLPTEIRQFLGLAGYYRRFIEGFSKIAKPMNKLTQKKVNAPILALPERSKDFIVYCDASIKGLGVVLMQREKVIAYASRQLKIHEKNYTTHDLELGARRWLELLSDYNCEIRYHPGKANVVADALSRTEQEPPLRNKVVGGMLVENSKDPKKLRMEKLEPYADGTLCLNGKSWLPCYGDLRTVIMHGSHKSKYSFHPGSDKMYQDMKKLYWWPNMKADIATYVSKCLTCAKVKAKHQRPSGLLVQPDIPQWK</sequence>
<dbReference type="SUPFAM" id="SSF56672">
    <property type="entry name" value="DNA/RNA polymerases"/>
    <property type="match status" value="1"/>
</dbReference>
<keyword evidence="4" id="KW-0378">Hydrolase</keyword>
<dbReference type="InterPro" id="IPR050951">
    <property type="entry name" value="Retrovirus_Pol_polyprotein"/>
</dbReference>
<dbReference type="InterPro" id="IPR041577">
    <property type="entry name" value="RT_RNaseH_2"/>
</dbReference>
<dbReference type="InterPro" id="IPR021109">
    <property type="entry name" value="Peptidase_aspartic_dom_sf"/>
</dbReference>
<dbReference type="PROSITE" id="PS50158">
    <property type="entry name" value="ZF_CCHC"/>
    <property type="match status" value="1"/>
</dbReference>
<gene>
    <name evidence="13" type="ORF">Tco_1066985</name>
</gene>
<keyword evidence="1" id="KW-0808">Transferase</keyword>
<dbReference type="PROSITE" id="PS50878">
    <property type="entry name" value="RT_POL"/>
    <property type="match status" value="1"/>
</dbReference>
<dbReference type="GO" id="GO:0003964">
    <property type="term" value="F:RNA-directed DNA polymerase activity"/>
    <property type="evidence" value="ECO:0007669"/>
    <property type="project" value="UniProtKB-KW"/>
</dbReference>
<reference evidence="13" key="2">
    <citation type="submission" date="2022-01" db="EMBL/GenBank/DDBJ databases">
        <authorList>
            <person name="Yamashiro T."/>
            <person name="Shiraishi A."/>
            <person name="Satake H."/>
            <person name="Nakayama K."/>
        </authorList>
    </citation>
    <scope>NUCLEOTIDE SEQUENCE</scope>
</reference>
<dbReference type="PROSITE" id="PS00141">
    <property type="entry name" value="ASP_PROTEASE"/>
    <property type="match status" value="1"/>
</dbReference>
<dbReference type="CDD" id="cd00303">
    <property type="entry name" value="retropepsin_like"/>
    <property type="match status" value="1"/>
</dbReference>
<keyword evidence="3" id="KW-0540">Nuclease</keyword>
<dbReference type="Proteomes" id="UP001151760">
    <property type="component" value="Unassembled WGS sequence"/>
</dbReference>
<name>A0ABQ5HDS4_9ASTR</name>
<dbReference type="CDD" id="cd01647">
    <property type="entry name" value="RT_LTR"/>
    <property type="match status" value="1"/>
</dbReference>
<keyword evidence="5" id="KW-0460">Magnesium</keyword>
<dbReference type="InterPro" id="IPR041588">
    <property type="entry name" value="Integrase_H2C2"/>
</dbReference>
<evidence type="ECO:0000256" key="2">
    <source>
        <dbReference type="ARBA" id="ARBA00022695"/>
    </source>
</evidence>
<dbReference type="Gene3D" id="1.10.340.70">
    <property type="match status" value="1"/>
</dbReference>
<evidence type="ECO:0000259" key="11">
    <source>
        <dbReference type="PROSITE" id="PS50158"/>
    </source>
</evidence>
<evidence type="ECO:0000256" key="3">
    <source>
        <dbReference type="ARBA" id="ARBA00022722"/>
    </source>
</evidence>
<dbReference type="Pfam" id="PF19259">
    <property type="entry name" value="Ty3_capsid"/>
    <property type="match status" value="1"/>
</dbReference>
<accession>A0ABQ5HDS4</accession>
<protein>
    <submittedName>
        <fullName evidence="13">Reverse transcriptase domain-containing protein</fullName>
    </submittedName>
</protein>
<comment type="caution">
    <text evidence="13">The sequence shown here is derived from an EMBL/GenBank/DDBJ whole genome shotgun (WGS) entry which is preliminary data.</text>
</comment>
<reference evidence="13" key="1">
    <citation type="journal article" date="2022" name="Int. J. Mol. Sci.">
        <title>Draft Genome of Tanacetum Coccineum: Genomic Comparison of Closely Related Tanacetum-Family Plants.</title>
        <authorList>
            <person name="Yamashiro T."/>
            <person name="Shiraishi A."/>
            <person name="Nakayama K."/>
            <person name="Satake H."/>
        </authorList>
    </citation>
    <scope>NUCLEOTIDE SEQUENCE</scope>
</reference>
<dbReference type="PANTHER" id="PTHR37984">
    <property type="entry name" value="PROTEIN CBG26694"/>
    <property type="match status" value="1"/>
</dbReference>
<keyword evidence="6" id="KW-0694">RNA-binding</keyword>
<feature type="domain" description="Reverse transcriptase" evidence="12">
    <location>
        <begin position="658"/>
        <end position="837"/>
    </location>
</feature>
<keyword evidence="4" id="KW-0255">Endonuclease</keyword>
<dbReference type="InterPro" id="IPR043502">
    <property type="entry name" value="DNA/RNA_pol_sf"/>
</dbReference>
<dbReference type="Pfam" id="PF17919">
    <property type="entry name" value="RT_RNaseH_2"/>
    <property type="match status" value="1"/>
</dbReference>
<feature type="compositionally biased region" description="Basic and acidic residues" evidence="10">
    <location>
        <begin position="337"/>
        <end position="349"/>
    </location>
</feature>
<keyword evidence="14" id="KW-1185">Reference proteome</keyword>
<dbReference type="SUPFAM" id="SSF50630">
    <property type="entry name" value="Acid proteases"/>
    <property type="match status" value="1"/>
</dbReference>
<dbReference type="InterPro" id="IPR045358">
    <property type="entry name" value="Ty3_capsid"/>
</dbReference>
<evidence type="ECO:0000256" key="6">
    <source>
        <dbReference type="ARBA" id="ARBA00022884"/>
    </source>
</evidence>
<dbReference type="Pfam" id="PF00078">
    <property type="entry name" value="RVT_1"/>
    <property type="match status" value="1"/>
</dbReference>
<evidence type="ECO:0000256" key="10">
    <source>
        <dbReference type="SAM" id="MobiDB-lite"/>
    </source>
</evidence>
<keyword evidence="2" id="KW-0548">Nucleotidyltransferase</keyword>
<dbReference type="InterPro" id="IPR000477">
    <property type="entry name" value="RT_dom"/>
</dbReference>
<organism evidence="13 14">
    <name type="scientific">Tanacetum coccineum</name>
    <dbReference type="NCBI Taxonomy" id="301880"/>
    <lineage>
        <taxon>Eukaryota</taxon>
        <taxon>Viridiplantae</taxon>
        <taxon>Streptophyta</taxon>
        <taxon>Embryophyta</taxon>
        <taxon>Tracheophyta</taxon>
        <taxon>Spermatophyta</taxon>
        <taxon>Magnoliopsida</taxon>
        <taxon>eudicotyledons</taxon>
        <taxon>Gunneridae</taxon>
        <taxon>Pentapetalae</taxon>
        <taxon>asterids</taxon>
        <taxon>campanulids</taxon>
        <taxon>Asterales</taxon>
        <taxon>Asteraceae</taxon>
        <taxon>Asteroideae</taxon>
        <taxon>Anthemideae</taxon>
        <taxon>Anthemidinae</taxon>
        <taxon>Tanacetum</taxon>
    </lineage>
</organism>
<dbReference type="SMART" id="SM00343">
    <property type="entry name" value="ZnF_C2HC"/>
    <property type="match status" value="1"/>
</dbReference>
<dbReference type="EMBL" id="BQNB010019434">
    <property type="protein sequence ID" value="GJT85268.1"/>
    <property type="molecule type" value="Genomic_DNA"/>
</dbReference>
<evidence type="ECO:0000256" key="1">
    <source>
        <dbReference type="ARBA" id="ARBA00022679"/>
    </source>
</evidence>
<dbReference type="Pfam" id="PF17921">
    <property type="entry name" value="Integrase_H2C2"/>
    <property type="match status" value="1"/>
</dbReference>
<evidence type="ECO:0000256" key="9">
    <source>
        <dbReference type="PROSITE-ProRule" id="PRU00047"/>
    </source>
</evidence>
<feature type="region of interest" description="Disordered" evidence="10">
    <location>
        <begin position="337"/>
        <end position="368"/>
    </location>
</feature>
<keyword evidence="8" id="KW-0511">Multifunctional enzyme</keyword>
<keyword evidence="9" id="KW-0862">Zinc</keyword>
<dbReference type="Gene3D" id="2.40.70.10">
    <property type="entry name" value="Acid Proteases"/>
    <property type="match status" value="1"/>
</dbReference>
<evidence type="ECO:0000256" key="5">
    <source>
        <dbReference type="ARBA" id="ARBA00022842"/>
    </source>
</evidence>
<keyword evidence="13" id="KW-0695">RNA-directed DNA polymerase</keyword>
<dbReference type="CDD" id="cd09274">
    <property type="entry name" value="RNase_HI_RT_Ty3"/>
    <property type="match status" value="1"/>
</dbReference>
<dbReference type="Gene3D" id="3.10.10.10">
    <property type="entry name" value="HIV Type 1 Reverse Transcriptase, subunit A, domain 1"/>
    <property type="match status" value="1"/>
</dbReference>